<protein>
    <recommendedName>
        <fullName evidence="1">Clr5 domain-containing protein</fullName>
    </recommendedName>
</protein>
<keyword evidence="3" id="KW-1185">Reference proteome</keyword>
<dbReference type="PANTHER" id="PTHR38788:SF3">
    <property type="entry name" value="CLR5 DOMAIN-CONTAINING PROTEIN"/>
    <property type="match status" value="1"/>
</dbReference>
<dbReference type="Proteomes" id="UP000676310">
    <property type="component" value="Unassembled WGS sequence"/>
</dbReference>
<dbReference type="InterPro" id="IPR025676">
    <property type="entry name" value="Clr5_dom"/>
</dbReference>
<sequence>MPKQTKSYATRIPPSTWERHRHRIETLFLHENKTLSDVMGMMKGHGFYASESQYERQLKVWGIRKNWKKGDWSRIAHYLGRIDELKEETAVVIDGLKQLREVLVNQIASINGPKHNSFSSSYFDLVIGFADITAACLEGVSRAVGHLESWLGRPPSRDD</sequence>
<dbReference type="OrthoDB" id="539213at2759"/>
<comment type="caution">
    <text evidence="2">The sequence shown here is derived from an EMBL/GenBank/DDBJ whole genome shotgun (WGS) entry which is preliminary data.</text>
</comment>
<evidence type="ECO:0000259" key="1">
    <source>
        <dbReference type="Pfam" id="PF14420"/>
    </source>
</evidence>
<feature type="domain" description="Clr5" evidence="1">
    <location>
        <begin position="14"/>
        <end position="65"/>
    </location>
</feature>
<dbReference type="RefSeq" id="XP_043166085.1">
    <property type="nucleotide sequence ID" value="XM_043310150.1"/>
</dbReference>
<dbReference type="Pfam" id="PF14420">
    <property type="entry name" value="Clr5"/>
    <property type="match status" value="1"/>
</dbReference>
<dbReference type="AlphaFoldDB" id="A0A8J2HZC5"/>
<dbReference type="GeneID" id="67014001"/>
<gene>
    <name evidence="2" type="ORF">ALTATR162_LOCUS2544</name>
</gene>
<name>A0A8J2HZC5_9PLEO</name>
<dbReference type="EMBL" id="CAJRGZ010000015">
    <property type="protein sequence ID" value="CAG5150088.1"/>
    <property type="molecule type" value="Genomic_DNA"/>
</dbReference>
<reference evidence="2" key="1">
    <citation type="submission" date="2021-05" db="EMBL/GenBank/DDBJ databases">
        <authorList>
            <person name="Stam R."/>
        </authorList>
    </citation>
    <scope>NUCLEOTIDE SEQUENCE</scope>
    <source>
        <strain evidence="2">CS162</strain>
    </source>
</reference>
<evidence type="ECO:0000313" key="3">
    <source>
        <dbReference type="Proteomes" id="UP000676310"/>
    </source>
</evidence>
<accession>A0A8J2HZC5</accession>
<proteinExistence type="predicted"/>
<evidence type="ECO:0000313" key="2">
    <source>
        <dbReference type="EMBL" id="CAG5150088.1"/>
    </source>
</evidence>
<organism evidence="2 3">
    <name type="scientific">Alternaria atra</name>
    <dbReference type="NCBI Taxonomy" id="119953"/>
    <lineage>
        <taxon>Eukaryota</taxon>
        <taxon>Fungi</taxon>
        <taxon>Dikarya</taxon>
        <taxon>Ascomycota</taxon>
        <taxon>Pezizomycotina</taxon>
        <taxon>Dothideomycetes</taxon>
        <taxon>Pleosporomycetidae</taxon>
        <taxon>Pleosporales</taxon>
        <taxon>Pleosporineae</taxon>
        <taxon>Pleosporaceae</taxon>
        <taxon>Alternaria</taxon>
        <taxon>Alternaria sect. Ulocladioides</taxon>
    </lineage>
</organism>
<dbReference type="PANTHER" id="PTHR38788">
    <property type="entry name" value="CLR5 DOMAIN-CONTAINING PROTEIN"/>
    <property type="match status" value="1"/>
</dbReference>